<reference evidence="1 2" key="1">
    <citation type="submission" date="2018-07" db="EMBL/GenBank/DDBJ databases">
        <title>Genome sequencing of Runella.</title>
        <authorList>
            <person name="Baek M.-G."/>
            <person name="Yi H."/>
        </authorList>
    </citation>
    <scope>NUCLEOTIDE SEQUENCE [LARGE SCALE GENOMIC DNA]</scope>
    <source>
        <strain evidence="1 2">HYN0085</strain>
    </source>
</reference>
<dbReference type="AlphaFoldDB" id="A0A344TJI1"/>
<keyword evidence="1" id="KW-0946">Virion</keyword>
<dbReference type="NCBIfam" id="TIGR04183">
    <property type="entry name" value="Por_Secre_tail"/>
    <property type="match status" value="1"/>
</dbReference>
<organism evidence="1 2">
    <name type="scientific">Runella rosea</name>
    <dbReference type="NCBI Taxonomy" id="2259595"/>
    <lineage>
        <taxon>Bacteria</taxon>
        <taxon>Pseudomonadati</taxon>
        <taxon>Bacteroidota</taxon>
        <taxon>Cytophagia</taxon>
        <taxon>Cytophagales</taxon>
        <taxon>Spirosomataceae</taxon>
        <taxon>Runella</taxon>
    </lineage>
</organism>
<evidence type="ECO:0000313" key="2">
    <source>
        <dbReference type="Proteomes" id="UP000251993"/>
    </source>
</evidence>
<dbReference type="InterPro" id="IPR014867">
    <property type="entry name" value="Spore_coat_CotH_CotH2/3/7"/>
</dbReference>
<keyword evidence="2" id="KW-1185">Reference proteome</keyword>
<dbReference type="KEGG" id="run:DR864_14115"/>
<name>A0A344TJI1_9BACT</name>
<sequence length="583" mass="66773">MRLTVTDFKQKRCYFNKQKVVFLHLFTNYLWKRKGAKKIVKMKKLIGLCGWLLFHSGIYAQGFYSTNLPIVVIETEGRSIVDEPKTTVKIKIIYNGPDKITSLTDAPNVYDGFAGIEFRGSSSQMFPKKSYGFELRDAQGENKEVALLGMPKNEDWILFASYNEKSLIHNVLAMKMANDLGMYASRTHYVELVVNGRYEGIYVLMEKIKRSNGRLGITKMSSADNSGDALTGGYIFKIDKTTGSGGSAGWYSQIPPLKASRGQRTLYLYEYPKFDDMTSEQRLYLRNHVNTAEAVLNGATFRDSVNGYRRYFDPLSFAQIFLVNEASKNVDGYRISSFFHKERDSKKGKIKAGPAWDYDLAFANVDYCQGNQPYGWAYLYGDICPDDNWLMPFQWKRMLEDPYFVNTLYGEYTRMRAGPWKTERLNAYIDSLATTLQSSQQRNFQRWPVLGVYVWPNPKPVPTTWQGEINELKNWLSARLAWLDASMPGTLTAVDPSPTTNEISVELAPNPFSEQARLVLKTPRPMEILTEVFDINGRLLDTKLHFLEHAKNEISLPVTGPSGTYILRIHTPREVLQKKMMKR</sequence>
<dbReference type="Pfam" id="PF08757">
    <property type="entry name" value="CotH"/>
    <property type="match status" value="1"/>
</dbReference>
<dbReference type="OrthoDB" id="9803752at2"/>
<dbReference type="EMBL" id="CP030850">
    <property type="protein sequence ID" value="AXE18802.1"/>
    <property type="molecule type" value="Genomic_DNA"/>
</dbReference>
<dbReference type="Proteomes" id="UP000251993">
    <property type="component" value="Chromosome"/>
</dbReference>
<evidence type="ECO:0000313" key="1">
    <source>
        <dbReference type="EMBL" id="AXE18802.1"/>
    </source>
</evidence>
<keyword evidence="1" id="KW-0167">Capsid protein</keyword>
<gene>
    <name evidence="1" type="ORF">DR864_14115</name>
</gene>
<dbReference type="InterPro" id="IPR026444">
    <property type="entry name" value="Secre_tail"/>
</dbReference>
<protein>
    <submittedName>
        <fullName evidence="1">Spore coat protein CotH</fullName>
    </submittedName>
</protein>
<accession>A0A344TJI1</accession>
<proteinExistence type="predicted"/>